<protein>
    <recommendedName>
        <fullName evidence="1">DNA polymerase I</fullName>
    </recommendedName>
</protein>
<comment type="caution">
    <text evidence="3">The sequence shown here is derived from an EMBL/GenBank/DDBJ whole genome shotgun (WGS) entry which is preliminary data.</text>
</comment>
<dbReference type="RefSeq" id="WP_345193369.1">
    <property type="nucleotide sequence ID" value="NZ_BAABFL010000025.1"/>
</dbReference>
<dbReference type="InterPro" id="IPR012337">
    <property type="entry name" value="RNaseH-like_sf"/>
</dbReference>
<dbReference type="EMBL" id="BAABFL010000025">
    <property type="protein sequence ID" value="GAA4648127.1"/>
    <property type="molecule type" value="Genomic_DNA"/>
</dbReference>
<dbReference type="Gene3D" id="3.30.70.370">
    <property type="match status" value="2"/>
</dbReference>
<dbReference type="InterPro" id="IPR036397">
    <property type="entry name" value="RNaseH_sf"/>
</dbReference>
<organism evidence="3 4">
    <name type="scientific">Kistimonas scapharcae</name>
    <dbReference type="NCBI Taxonomy" id="1036133"/>
    <lineage>
        <taxon>Bacteria</taxon>
        <taxon>Pseudomonadati</taxon>
        <taxon>Pseudomonadota</taxon>
        <taxon>Gammaproteobacteria</taxon>
        <taxon>Oceanospirillales</taxon>
        <taxon>Endozoicomonadaceae</taxon>
        <taxon>Kistimonas</taxon>
    </lineage>
</organism>
<dbReference type="SMART" id="SM00482">
    <property type="entry name" value="POLAc"/>
    <property type="match status" value="1"/>
</dbReference>
<dbReference type="Gene3D" id="3.30.420.10">
    <property type="entry name" value="Ribonuclease H-like superfamily/Ribonuclease H"/>
    <property type="match status" value="1"/>
</dbReference>
<evidence type="ECO:0000313" key="4">
    <source>
        <dbReference type="Proteomes" id="UP001500604"/>
    </source>
</evidence>
<dbReference type="SUPFAM" id="SSF56672">
    <property type="entry name" value="DNA/RNA polymerases"/>
    <property type="match status" value="1"/>
</dbReference>
<evidence type="ECO:0000313" key="3">
    <source>
        <dbReference type="EMBL" id="GAA4648127.1"/>
    </source>
</evidence>
<dbReference type="Proteomes" id="UP001500604">
    <property type="component" value="Unassembled WGS sequence"/>
</dbReference>
<evidence type="ECO:0000256" key="1">
    <source>
        <dbReference type="ARBA" id="ARBA00020311"/>
    </source>
</evidence>
<keyword evidence="4" id="KW-1185">Reference proteome</keyword>
<gene>
    <name evidence="3" type="ORF">GCM10023116_03910</name>
</gene>
<dbReference type="InterPro" id="IPR001098">
    <property type="entry name" value="DNA-dir_DNA_pol_A_palm_dom"/>
</dbReference>
<sequence>MAFFTLDFETAYRTRKNKGTPGPAVSLKNLTYEEYLRGSWVRNGEEIKVPFKAHGVGIKIDREDTFWVTHSDLEYALKHHFPKGNKHTVVAHNTMFDGAIMRWVYGVSAETWYDTKGMSQALWPTESASLDALTRRLFPDDKSLWKDKDALEVSDGYWDLSPEQEKITADYCIQDTDITFNAFAKMWSMGFPQEELKINDITLRMFIERPFEMDHKLLLDHRETYNAEKDRIIAASNWGRTTLASNKQFAARLKKEHGIVIEEVPSPTEKNPDNMKLPLAKDDLEFLELRSAHPELDHIWQGRLAATSNSERTRIDRFLNHGMVSPINPEGHLAQPLNYYAAHTGRWGGTNKQNPQNLGRKSKLRLALRAPKGKKVVVRDLSNIEGRMSAWFCGQDDKLELIASGGDIYNEMATAIYGYPVFRKNPEHATEGFVGKVAELGLGFGMGAAKFRHTLLSGAMGMVVDLTEEECRDVVYTYRKKNNMISGMWRRLQGVIADMANPNLEPYEFVCLRVEYQRLVMPNGLSLVYPDLQPIEHPDAYNEYDYWQGKYRKKLWGGLILENCIQALSRIVMSEAMVRIDAQLKEHDAGMLALTVHDENVAIVDEKDAEWCNQMMDTEMSKTPAWCDSRLVLATDGGIDDCYSK</sequence>
<name>A0ABP8UX14_9GAMM</name>
<dbReference type="InterPro" id="IPR002562">
    <property type="entry name" value="3'-5'_exonuclease_dom"/>
</dbReference>
<feature type="domain" description="DNA-directed DNA polymerase family A palm" evidence="2">
    <location>
        <begin position="361"/>
        <end position="608"/>
    </location>
</feature>
<dbReference type="Gene3D" id="1.10.150.20">
    <property type="entry name" value="5' to 3' exonuclease, C-terminal subdomain"/>
    <property type="match status" value="1"/>
</dbReference>
<proteinExistence type="predicted"/>
<dbReference type="InterPro" id="IPR043502">
    <property type="entry name" value="DNA/RNA_pol_sf"/>
</dbReference>
<reference evidence="4" key="1">
    <citation type="journal article" date="2019" name="Int. J. Syst. Evol. Microbiol.">
        <title>The Global Catalogue of Microorganisms (GCM) 10K type strain sequencing project: providing services to taxonomists for standard genome sequencing and annotation.</title>
        <authorList>
            <consortium name="The Broad Institute Genomics Platform"/>
            <consortium name="The Broad Institute Genome Sequencing Center for Infectious Disease"/>
            <person name="Wu L."/>
            <person name="Ma J."/>
        </authorList>
    </citation>
    <scope>NUCLEOTIDE SEQUENCE [LARGE SCALE GENOMIC DNA]</scope>
    <source>
        <strain evidence="4">JCM 17805</strain>
    </source>
</reference>
<dbReference type="Pfam" id="PF01612">
    <property type="entry name" value="DNA_pol_A_exo1"/>
    <property type="match status" value="1"/>
</dbReference>
<accession>A0ABP8UX14</accession>
<evidence type="ECO:0000259" key="2">
    <source>
        <dbReference type="SMART" id="SM00482"/>
    </source>
</evidence>
<dbReference type="SUPFAM" id="SSF53098">
    <property type="entry name" value="Ribonuclease H-like"/>
    <property type="match status" value="1"/>
</dbReference>